<sequence>MNRHFSKEDIYAAGRHVKKCSSSLVFREMQIKTTMRYRLTPVRMAIIKKSGNNRFWRGCGETGMFLHCWWECKLVQPLWRTVWQFLKDPELEMPFDPAIPLLDIYPKNYKSRYYKDTCTGMFIVTLFTIAKTWSNQNVHQ</sequence>
<dbReference type="Ensembl" id="ENSMMUT00000097479.1">
    <property type="protein sequence ID" value="ENSMMUP00000072375.1"/>
    <property type="gene ID" value="ENSMMUG00000060176.1"/>
</dbReference>
<protein>
    <submittedName>
        <fullName evidence="1">Uncharacterized protein</fullName>
    </submittedName>
</protein>
<dbReference type="GeneTree" id="ENSGT01150000287003"/>
<reference evidence="1" key="2">
    <citation type="submission" date="2019-01" db="EMBL/GenBank/DDBJ databases">
        <authorList>
            <person name="Graves T."/>
            <person name="Eichler E.E."/>
            <person name="Wilson R.K."/>
        </authorList>
    </citation>
    <scope>NUCLEOTIDE SEQUENCE [LARGE SCALE GENOMIC DNA]</scope>
    <source>
        <strain evidence="1">17573</strain>
    </source>
</reference>
<reference evidence="2" key="1">
    <citation type="journal article" date="2007" name="Science">
        <title>Evolutionary and biomedical insights from the rhesus macaque genome.</title>
        <authorList>
            <person name="Gibbs R.A."/>
            <person name="Rogers J."/>
            <person name="Katze M.G."/>
            <person name="Bumgarner R."/>
            <person name="Weinstock G.M."/>
            <person name="Mardis E.R."/>
            <person name="Remington K.A."/>
            <person name="Strausberg R.L."/>
            <person name="Venter J.C."/>
            <person name="Wilson R.K."/>
            <person name="Batzer M.A."/>
            <person name="Bustamante C.D."/>
            <person name="Eichler E.E."/>
            <person name="Hahn M.W."/>
            <person name="Hardison R.C."/>
            <person name="Makova K.D."/>
            <person name="Miller W."/>
            <person name="Milosavljevic A."/>
            <person name="Palermo R.E."/>
            <person name="Siepel A."/>
            <person name="Sikela J.M."/>
            <person name="Attaway T."/>
            <person name="Bell S."/>
            <person name="Bernard K.E."/>
            <person name="Buhay C.J."/>
            <person name="Chandrabose M.N."/>
            <person name="Dao M."/>
            <person name="Davis C."/>
            <person name="Delehaunty K.D."/>
            <person name="Ding Y."/>
            <person name="Dinh H.H."/>
            <person name="Dugan-Rocha S."/>
            <person name="Fulton L.A."/>
            <person name="Gabisi R.A."/>
            <person name="Garner T.T."/>
            <person name="Godfrey J."/>
            <person name="Hawes A.C."/>
            <person name="Hernandez J."/>
            <person name="Hines S."/>
            <person name="Holder M."/>
            <person name="Hume J."/>
            <person name="Jhangiani S.N."/>
            <person name="Joshi V."/>
            <person name="Khan Z.M."/>
            <person name="Kirkness E.F."/>
            <person name="Cree A."/>
            <person name="Fowler R.G."/>
            <person name="Lee S."/>
            <person name="Lewis L.R."/>
            <person name="Li Z."/>
            <person name="Liu Y.-S."/>
            <person name="Moore S.M."/>
            <person name="Muzny D."/>
            <person name="Nazareth L.V."/>
            <person name="Ngo D.N."/>
            <person name="Okwuonu G.O."/>
            <person name="Pai G."/>
            <person name="Parker D."/>
            <person name="Paul H.A."/>
            <person name="Pfannkoch C."/>
            <person name="Pohl C.S."/>
            <person name="Rogers Y.-H.C."/>
            <person name="Ruiz S.J."/>
            <person name="Sabo A."/>
            <person name="Santibanez J."/>
            <person name="Schneider B.W."/>
            <person name="Smith S.M."/>
            <person name="Sodergren E."/>
            <person name="Svatek A.F."/>
            <person name="Utterback T.R."/>
            <person name="Vattathil S."/>
            <person name="Warren W."/>
            <person name="White C.S."/>
            <person name="Chinwalla A.T."/>
            <person name="Feng Y."/>
            <person name="Halpern A.L."/>
            <person name="Hillier L.W."/>
            <person name="Huang X."/>
            <person name="Minx P."/>
            <person name="Nelson J.O."/>
            <person name="Pepin K.H."/>
            <person name="Qin X."/>
            <person name="Sutton G.G."/>
            <person name="Venter E."/>
            <person name="Walenz B.P."/>
            <person name="Wallis J.W."/>
            <person name="Worley K.C."/>
            <person name="Yang S.-P."/>
            <person name="Jones S.M."/>
            <person name="Marra M.A."/>
            <person name="Rocchi M."/>
            <person name="Schein J.E."/>
            <person name="Baertsch R."/>
            <person name="Clarke L."/>
            <person name="Csuros M."/>
            <person name="Glasscock J."/>
            <person name="Harris R.A."/>
            <person name="Havlak P."/>
            <person name="Jackson A.R."/>
            <person name="Jiang H."/>
            <person name="Liu Y."/>
            <person name="Messina D.N."/>
            <person name="Shen Y."/>
            <person name="Song H.X.-Z."/>
            <person name="Wylie T."/>
            <person name="Zhang L."/>
            <person name="Birney E."/>
            <person name="Han K."/>
            <person name="Konkel M.K."/>
            <person name="Lee J."/>
            <person name="Smit A.F.A."/>
            <person name="Ullmer B."/>
            <person name="Wang H."/>
            <person name="Xing J."/>
            <person name="Burhans R."/>
            <person name="Cheng Z."/>
            <person name="Karro J.E."/>
            <person name="Ma J."/>
            <person name="Raney B."/>
            <person name="She X."/>
            <person name="Cox M.J."/>
            <person name="Demuth J.P."/>
            <person name="Dumas L.J."/>
            <person name="Han S.-G."/>
            <person name="Hopkins J."/>
            <person name="Karimpour-Fard A."/>
            <person name="Kim Y.H."/>
            <person name="Pollack J.R."/>
            <person name="Vinar T."/>
            <person name="Addo-Quaye C."/>
            <person name="Degenhardt J."/>
            <person name="Denby A."/>
            <person name="Hubisz M.J."/>
            <person name="Indap A."/>
            <person name="Kosiol C."/>
            <person name="Lahn B.T."/>
            <person name="Lawson H.A."/>
            <person name="Marklein A."/>
            <person name="Nielsen R."/>
            <person name="Vallender E.J."/>
            <person name="Clark A.G."/>
            <person name="Ferguson B."/>
            <person name="Hernandez R.D."/>
            <person name="Hirani K."/>
            <person name="Kehrer-Sawatzki H."/>
            <person name="Kolb J."/>
            <person name="Patil S."/>
            <person name="Pu L.-L."/>
            <person name="Ren Y."/>
            <person name="Smith D.G."/>
            <person name="Wheeler D.A."/>
            <person name="Schenck I."/>
            <person name="Ball E.V."/>
            <person name="Chen R."/>
            <person name="Cooper D.N."/>
            <person name="Giardine B."/>
            <person name="Hsu F."/>
            <person name="Kent W.J."/>
            <person name="Lesk A."/>
            <person name="Nelson D.L."/>
            <person name="O'brien W.E."/>
            <person name="Pruefer K."/>
            <person name="Stenson P.D."/>
            <person name="Wallace J.C."/>
            <person name="Ke H."/>
            <person name="Liu X.-M."/>
            <person name="Wang P."/>
            <person name="Xiang A.P."/>
            <person name="Yang F."/>
            <person name="Barber G.P."/>
            <person name="Haussler D."/>
            <person name="Karolchik D."/>
            <person name="Kern A.D."/>
            <person name="Kuhn R.M."/>
            <person name="Smith K.E."/>
            <person name="Zwieg A.S."/>
        </authorList>
    </citation>
    <scope>NUCLEOTIDE SEQUENCE [LARGE SCALE GENOMIC DNA]</scope>
    <source>
        <strain evidence="2">17573</strain>
    </source>
</reference>
<organism evidence="1 2">
    <name type="scientific">Macaca mulatta</name>
    <name type="common">Rhesus macaque</name>
    <dbReference type="NCBI Taxonomy" id="9544"/>
    <lineage>
        <taxon>Eukaryota</taxon>
        <taxon>Metazoa</taxon>
        <taxon>Chordata</taxon>
        <taxon>Craniata</taxon>
        <taxon>Vertebrata</taxon>
        <taxon>Euteleostomi</taxon>
        <taxon>Mammalia</taxon>
        <taxon>Eutheria</taxon>
        <taxon>Euarchontoglires</taxon>
        <taxon>Primates</taxon>
        <taxon>Haplorrhini</taxon>
        <taxon>Catarrhini</taxon>
        <taxon>Cercopithecidae</taxon>
        <taxon>Cercopithecinae</taxon>
        <taxon>Macaca</taxon>
    </lineage>
</organism>
<dbReference type="AlphaFoldDB" id="A0A5F8A605"/>
<evidence type="ECO:0000313" key="1">
    <source>
        <dbReference type="Ensembl" id="ENSMMUP00000072375.1"/>
    </source>
</evidence>
<keyword evidence="2" id="KW-1185">Reference proteome</keyword>
<dbReference type="VEuPathDB" id="HostDB:ENSMMUG00000060176"/>
<evidence type="ECO:0000313" key="2">
    <source>
        <dbReference type="Proteomes" id="UP000006718"/>
    </source>
</evidence>
<proteinExistence type="predicted"/>
<reference evidence="1" key="4">
    <citation type="submission" date="2025-09" db="UniProtKB">
        <authorList>
            <consortium name="Ensembl"/>
        </authorList>
    </citation>
    <scope>IDENTIFICATION</scope>
    <source>
        <strain evidence="1">17573</strain>
    </source>
</reference>
<dbReference type="InParanoid" id="A0A5F8A605"/>
<name>A0A5F8A605_MACMU</name>
<dbReference type="Proteomes" id="UP000006718">
    <property type="component" value="Chromosome 7"/>
</dbReference>
<dbReference type="Bgee" id="ENSMMUG00000060176">
    <property type="expression patterns" value="Expressed in spermatid and 1 other cell type or tissue"/>
</dbReference>
<reference evidence="1" key="3">
    <citation type="submission" date="2025-08" db="UniProtKB">
        <authorList>
            <consortium name="Ensembl"/>
        </authorList>
    </citation>
    <scope>IDENTIFICATION</scope>
    <source>
        <strain evidence="1">17573</strain>
    </source>
</reference>
<accession>A0A5F8A605</accession>
<dbReference type="OMA" id="CWRECKL"/>